<reference evidence="2" key="1">
    <citation type="submission" date="2020-01" db="EMBL/GenBank/DDBJ databases">
        <title>Development of genomics and gene disruption for Polysphondylium violaceum indicates a role for the polyketide synthase stlB in stalk morphogenesis.</title>
        <authorList>
            <person name="Narita B."/>
            <person name="Kawabe Y."/>
            <person name="Kin K."/>
            <person name="Saito T."/>
            <person name="Gibbs R."/>
            <person name="Kuspa A."/>
            <person name="Muzny D."/>
            <person name="Queller D."/>
            <person name="Richards S."/>
            <person name="Strassman J."/>
            <person name="Sucgang R."/>
            <person name="Worley K."/>
            <person name="Schaap P."/>
        </authorList>
    </citation>
    <scope>NUCLEOTIDE SEQUENCE</scope>
    <source>
        <strain evidence="2">QSvi11</strain>
    </source>
</reference>
<evidence type="ECO:0000256" key="1">
    <source>
        <dbReference type="SAM" id="MobiDB-lite"/>
    </source>
</evidence>
<proteinExistence type="predicted"/>
<protein>
    <submittedName>
        <fullName evidence="2">Uncharacterized protein</fullName>
    </submittedName>
</protein>
<keyword evidence="3" id="KW-1185">Reference proteome</keyword>
<accession>A0A8J4PNR0</accession>
<feature type="compositionally biased region" description="Basic and acidic residues" evidence="1">
    <location>
        <begin position="120"/>
        <end position="135"/>
    </location>
</feature>
<feature type="compositionally biased region" description="Polar residues" evidence="1">
    <location>
        <begin position="70"/>
        <end position="80"/>
    </location>
</feature>
<organism evidence="2 3">
    <name type="scientific">Polysphondylium violaceum</name>
    <dbReference type="NCBI Taxonomy" id="133409"/>
    <lineage>
        <taxon>Eukaryota</taxon>
        <taxon>Amoebozoa</taxon>
        <taxon>Evosea</taxon>
        <taxon>Eumycetozoa</taxon>
        <taxon>Dictyostelia</taxon>
        <taxon>Dictyosteliales</taxon>
        <taxon>Dictyosteliaceae</taxon>
        <taxon>Polysphondylium</taxon>
    </lineage>
</organism>
<dbReference type="Proteomes" id="UP000695562">
    <property type="component" value="Unassembled WGS sequence"/>
</dbReference>
<dbReference type="EMBL" id="AJWJ01000486">
    <property type="protein sequence ID" value="KAF2070475.1"/>
    <property type="molecule type" value="Genomic_DNA"/>
</dbReference>
<dbReference type="OrthoDB" id="20503at2759"/>
<comment type="caution">
    <text evidence="2">The sequence shown here is derived from an EMBL/GenBank/DDBJ whole genome shotgun (WGS) entry which is preliminary data.</text>
</comment>
<evidence type="ECO:0000313" key="3">
    <source>
        <dbReference type="Proteomes" id="UP000695562"/>
    </source>
</evidence>
<feature type="compositionally biased region" description="Low complexity" evidence="1">
    <location>
        <begin position="97"/>
        <end position="110"/>
    </location>
</feature>
<feature type="region of interest" description="Disordered" evidence="1">
    <location>
        <begin position="93"/>
        <end position="135"/>
    </location>
</feature>
<sequence>MNIFNSIIRGYAFKYVEEKIVDTLSRNKQFQNMSLQFRDKMEEFTGERPSRPKNINNKQHKHRPNENINKKTTTSYKPNYSNDLLENERIYKEQQRMQRQQQHQYQQENQPKSFFSHLVDSIKEEVDNESKKFKK</sequence>
<name>A0A8J4PNR0_9MYCE</name>
<gene>
    <name evidence="2" type="ORF">CYY_008200</name>
</gene>
<feature type="region of interest" description="Disordered" evidence="1">
    <location>
        <begin position="42"/>
        <end position="80"/>
    </location>
</feature>
<dbReference type="AlphaFoldDB" id="A0A8J4PNR0"/>
<evidence type="ECO:0000313" key="2">
    <source>
        <dbReference type="EMBL" id="KAF2070475.1"/>
    </source>
</evidence>